<dbReference type="InterPro" id="IPR036864">
    <property type="entry name" value="Zn2-C6_fun-type_DNA-bd_sf"/>
</dbReference>
<dbReference type="EMBL" id="KX264257">
    <property type="protein sequence ID" value="ANM86421.1"/>
    <property type="molecule type" value="Genomic_DNA"/>
</dbReference>
<dbReference type="PANTHER" id="PTHR31069:SF31">
    <property type="entry name" value="MONODICTYPHENONE CLUSTER TRANSCRIPTION FACTOR-RELATED"/>
    <property type="match status" value="1"/>
</dbReference>
<dbReference type="GO" id="GO:0000981">
    <property type="term" value="F:DNA-binding transcription factor activity, RNA polymerase II-specific"/>
    <property type="evidence" value="ECO:0007669"/>
    <property type="project" value="InterPro"/>
</dbReference>
<reference evidence="9" key="2">
    <citation type="submission" date="2017-12" db="EMBL/GenBank/DDBJ databases">
        <title>Genome Sequencing Reveals a Rich Biosynthetic Potential.</title>
        <authorList>
            <person name="Bertrand R.L."/>
            <person name="Abdel-Hameed M.E."/>
            <person name="Sorensen J.L."/>
        </authorList>
    </citation>
    <scope>NUCLEOTIDE SEQUENCE</scope>
</reference>
<dbReference type="CDD" id="cd00067">
    <property type="entry name" value="GAL4"/>
    <property type="match status" value="1"/>
</dbReference>
<dbReference type="SUPFAM" id="SSF57701">
    <property type="entry name" value="Zn2/Cys6 DNA-binding domain"/>
    <property type="match status" value="1"/>
</dbReference>
<keyword evidence="5" id="KW-0539">Nucleus</keyword>
<dbReference type="EMBL" id="MG777494">
    <property type="protein sequence ID" value="AUW31153.1"/>
    <property type="molecule type" value="Genomic_DNA"/>
</dbReference>
<evidence type="ECO:0000256" key="3">
    <source>
        <dbReference type="ARBA" id="ARBA00023125"/>
    </source>
</evidence>
<reference evidence="8" key="1">
    <citation type="submission" date="2016-05" db="EMBL/GenBank/DDBJ databases">
        <title>Lichen genome sequencing reveals its rich biosynthetic potential.</title>
        <authorList>
            <person name="Bertrand R.L."/>
            <person name="Abdel-Hameed M."/>
            <person name="Sorensen J.L."/>
        </authorList>
    </citation>
    <scope>NUCLEOTIDE SEQUENCE</scope>
</reference>
<keyword evidence="3" id="KW-0238">DNA-binding</keyword>
<organism evidence="8">
    <name type="scientific">Cladonia uncialis subsp. uncialis</name>
    <dbReference type="NCBI Taxonomy" id="180999"/>
    <lineage>
        <taxon>Eukaryota</taxon>
        <taxon>Fungi</taxon>
        <taxon>Dikarya</taxon>
        <taxon>Ascomycota</taxon>
        <taxon>Pezizomycotina</taxon>
        <taxon>Lecanoromycetes</taxon>
        <taxon>OSLEUM clade</taxon>
        <taxon>Lecanoromycetidae</taxon>
        <taxon>Lecanorales</taxon>
        <taxon>Lecanorineae</taxon>
        <taxon>Cladoniaceae</taxon>
        <taxon>Cladonia</taxon>
    </lineage>
</organism>
<evidence type="ECO:0000313" key="9">
    <source>
        <dbReference type="EMBL" id="AUW31153.1"/>
    </source>
</evidence>
<evidence type="ECO:0000256" key="5">
    <source>
        <dbReference type="ARBA" id="ARBA00023242"/>
    </source>
</evidence>
<feature type="domain" description="Zn(2)-C6 fungal-type" evidence="7">
    <location>
        <begin position="23"/>
        <end position="53"/>
    </location>
</feature>
<dbReference type="Pfam" id="PF08493">
    <property type="entry name" value="AflR"/>
    <property type="match status" value="1"/>
</dbReference>
<dbReference type="AlphaFoldDB" id="A0A1Z1C4E6"/>
<evidence type="ECO:0000256" key="6">
    <source>
        <dbReference type="SAM" id="MobiDB-lite"/>
    </source>
</evidence>
<feature type="region of interest" description="Disordered" evidence="6">
    <location>
        <begin position="225"/>
        <end position="257"/>
    </location>
</feature>
<sequence length="441" mass="47557">MPDQPDLAASSSNPPKTVKLRESCDSCLIAKVKCSKARPLCGRCLANGAPCVYSPSSRSGKRNRNSNGINKLINTSATHSNGISKGPDSPRSSLPPSASYLTRLMYPLLDAADRSLLDPSDGPIGGATSPLLQETTLVPVSALDGVTVPRDDGFNASDFLPTPPFHQGDFMDFMSTSGPNPFSDFATSPPTPSFSTDHFPNSPAWTTKENPYLRDFQSPLDMMPVGRASSSLTIPRPSAPPAPPPTQNHGHGESVKSDAGRDQACDCFAACLQVLQSLHHHSWLLSSSQQDGPPFDIVLSINREAMDSCSAMLECGKCVSKSGRSISTMMLATIFGKVMSLYRAACFLRFGPSTSMQATAQLAFGAYTVTGENRQLLEIEILLLELRKVENILAVYSQRFSNGQAEKDDETSVYNALTAYLDKNLRYIVEFLQMRKGGASK</sequence>
<evidence type="ECO:0000256" key="1">
    <source>
        <dbReference type="ARBA" id="ARBA00022723"/>
    </source>
</evidence>
<dbReference type="GO" id="GO:0005634">
    <property type="term" value="C:nucleus"/>
    <property type="evidence" value="ECO:0007669"/>
    <property type="project" value="InterPro"/>
</dbReference>
<keyword evidence="2" id="KW-0805">Transcription regulation</keyword>
<proteinExistence type="predicted"/>
<dbReference type="Gene3D" id="4.10.240.10">
    <property type="entry name" value="Zn(2)-C6 fungal-type DNA-binding domain"/>
    <property type="match status" value="1"/>
</dbReference>
<dbReference type="GO" id="GO:0008270">
    <property type="term" value="F:zinc ion binding"/>
    <property type="evidence" value="ECO:0007669"/>
    <property type="project" value="InterPro"/>
</dbReference>
<accession>A0A1Z1C4E6</accession>
<keyword evidence="4" id="KW-0804">Transcription</keyword>
<dbReference type="PROSITE" id="PS50048">
    <property type="entry name" value="ZN2_CY6_FUNGAL_2"/>
    <property type="match status" value="1"/>
</dbReference>
<dbReference type="GO" id="GO:0003677">
    <property type="term" value="F:DNA binding"/>
    <property type="evidence" value="ECO:0007669"/>
    <property type="project" value="UniProtKB-KW"/>
</dbReference>
<dbReference type="SMART" id="SM00066">
    <property type="entry name" value="GAL4"/>
    <property type="match status" value="1"/>
</dbReference>
<feature type="compositionally biased region" description="Pro residues" evidence="6">
    <location>
        <begin position="237"/>
        <end position="246"/>
    </location>
</feature>
<dbReference type="InterPro" id="IPR001138">
    <property type="entry name" value="Zn2Cys6_DnaBD"/>
</dbReference>
<evidence type="ECO:0000256" key="4">
    <source>
        <dbReference type="ARBA" id="ARBA00023163"/>
    </source>
</evidence>
<feature type="region of interest" description="Disordered" evidence="6">
    <location>
        <begin position="53"/>
        <end position="96"/>
    </location>
</feature>
<dbReference type="InterPro" id="IPR013700">
    <property type="entry name" value="AflR"/>
</dbReference>
<evidence type="ECO:0000256" key="2">
    <source>
        <dbReference type="ARBA" id="ARBA00023015"/>
    </source>
</evidence>
<evidence type="ECO:0000313" key="8">
    <source>
        <dbReference type="EMBL" id="ANM86421.1"/>
    </source>
</evidence>
<dbReference type="InterPro" id="IPR050675">
    <property type="entry name" value="OAF3"/>
</dbReference>
<feature type="compositionally biased region" description="Polar residues" evidence="6">
    <location>
        <begin position="72"/>
        <end position="83"/>
    </location>
</feature>
<dbReference type="GO" id="GO:0045122">
    <property type="term" value="P:aflatoxin biosynthetic process"/>
    <property type="evidence" value="ECO:0007669"/>
    <property type="project" value="InterPro"/>
</dbReference>
<dbReference type="PRINTS" id="PR00755">
    <property type="entry name" value="AFLATOXINBRP"/>
</dbReference>
<dbReference type="Pfam" id="PF00172">
    <property type="entry name" value="Zn_clus"/>
    <property type="match status" value="1"/>
</dbReference>
<dbReference type="PANTHER" id="PTHR31069">
    <property type="entry name" value="OLEATE-ACTIVATED TRANSCRIPTION FACTOR 1-RELATED"/>
    <property type="match status" value="1"/>
</dbReference>
<protein>
    <submittedName>
        <fullName evidence="8">Putative transcription factor</fullName>
    </submittedName>
</protein>
<evidence type="ECO:0000259" key="7">
    <source>
        <dbReference type="PROSITE" id="PS50048"/>
    </source>
</evidence>
<name>A0A1Z1C4E6_CLAUC</name>
<keyword evidence="1" id="KW-0479">Metal-binding</keyword>